<feature type="compositionally biased region" description="Basic and acidic residues" evidence="2">
    <location>
        <begin position="623"/>
        <end position="643"/>
    </location>
</feature>
<keyword evidence="5" id="KW-1185">Reference proteome</keyword>
<feature type="region of interest" description="Disordered" evidence="2">
    <location>
        <begin position="607"/>
        <end position="643"/>
    </location>
</feature>
<dbReference type="PANTHER" id="PTHR47458:SF1">
    <property type="entry name" value="SMAD_FHA DOMAIN-CONTAINING PROTEIN"/>
    <property type="match status" value="1"/>
</dbReference>
<dbReference type="Gene3D" id="2.60.200.20">
    <property type="match status" value="1"/>
</dbReference>
<proteinExistence type="predicted"/>
<dbReference type="InterPro" id="IPR008984">
    <property type="entry name" value="SMAD_FHA_dom_sf"/>
</dbReference>
<feature type="region of interest" description="Disordered" evidence="2">
    <location>
        <begin position="806"/>
        <end position="829"/>
    </location>
</feature>
<gene>
    <name evidence="4" type="ORF">ACH5RR_000295</name>
</gene>
<accession>A0ABD3B166</accession>
<evidence type="ECO:0000256" key="1">
    <source>
        <dbReference type="SAM" id="Coils"/>
    </source>
</evidence>
<feature type="domain" description="FHA" evidence="3">
    <location>
        <begin position="120"/>
        <end position="182"/>
    </location>
</feature>
<dbReference type="InterPro" id="IPR000253">
    <property type="entry name" value="FHA_dom"/>
</dbReference>
<feature type="coiled-coil region" evidence="1">
    <location>
        <begin position="362"/>
        <end position="580"/>
    </location>
</feature>
<feature type="region of interest" description="Disordered" evidence="2">
    <location>
        <begin position="1"/>
        <end position="68"/>
    </location>
</feature>
<feature type="compositionally biased region" description="Polar residues" evidence="2">
    <location>
        <begin position="8"/>
        <end position="22"/>
    </location>
</feature>
<evidence type="ECO:0000313" key="5">
    <source>
        <dbReference type="Proteomes" id="UP001630127"/>
    </source>
</evidence>
<feature type="compositionally biased region" description="Polar residues" evidence="2">
    <location>
        <begin position="31"/>
        <end position="48"/>
    </location>
</feature>
<feature type="compositionally biased region" description="Acidic residues" evidence="2">
    <location>
        <begin position="894"/>
        <end position="908"/>
    </location>
</feature>
<feature type="coiled-coil region" evidence="1">
    <location>
        <begin position="306"/>
        <end position="333"/>
    </location>
</feature>
<keyword evidence="1" id="KW-0175">Coiled coil</keyword>
<feature type="region of interest" description="Disordered" evidence="2">
    <location>
        <begin position="750"/>
        <end position="789"/>
    </location>
</feature>
<evidence type="ECO:0000256" key="2">
    <source>
        <dbReference type="SAM" id="MobiDB-lite"/>
    </source>
</evidence>
<sequence length="949" mass="104711">MGKEDENPTTPIATKPTSSNQLNNNNNNNNKEQSPPLTINSQSSSSHPKISEIPNADDSSTPLPKNPLSPQDFILSVASKIASQPLHCSDPDVWGVLTAISDSARKRHQGMNMLLTSNEHCIGRLVKDTSFQIVSPAVSANHCKIYRKRAAAGDGDNSLNFVTSVFLKDSSTNGTYLNWEKLNKGRSEAKLHHGDIISVAFPPEHGNAVAFVFREVLKLSSPGDGAFLKRKAEELGSESKKLKGIGIGASEGPISLDDFRSLQRSNMELRKMLEDQVVTIESLRTENRASIKRRETEMKDLIESISEGYLGQLKEVQQLLEDKEKELMDSNRISSEQKHALEDLNERLGASMQSCVEANEIISSQKTSISELKALLDEEREQRREEREKAVADLKTSIQRIQAEAKEEMQRLSDAAVKREKEQQEVINKLQESEKERCSLVETLRSKLEDTREKLVMSENKVRQLEAQVREEQLASATRRKRVDELELDIKRLRKELEREKAAREEAWAKVSALELEINAAMRDLDFERRRLKGARERIMLRETQLRAFYSTTEEIQILFAKQQEQLKAMQRTLEDEENYQNTSVDIDLNLSNGHIQGFLGREKEVNSHSCSAAKAGSSSSTQRHDRDHDKTSSDEVSVTEKHDCNMKIQGNDEDTQEVEFTGAQCSVKGGFGSDIDAVGTTHIPERDPVGVEINLETDGMETAPVFMGELVATERILETESPGHNGGSNIDLNKCDALVEDTMQLVDQSNGEATGQAHTISQGTLHHSQSNSPLGVQNPMLDTQGGGSIRTADLLASEVPGSWACSTAPSVHGENDSPKSNNEDGAAALPDSVGMVAESQNVPSLKTVGARWNKEHQALSEMIGIVAPDMKEHFACAIGSNYDKEGAEREDASDSDTESCSENDDNPEANNGGESDAETIDGGREKDDPGSDNAMDVDDEATQDDSYG</sequence>
<feature type="compositionally biased region" description="Low complexity" evidence="2">
    <location>
        <begin position="608"/>
        <end position="621"/>
    </location>
</feature>
<reference evidence="4 5" key="1">
    <citation type="submission" date="2024-11" db="EMBL/GenBank/DDBJ databases">
        <title>A near-complete genome assembly of Cinchona calisaya.</title>
        <authorList>
            <person name="Lian D.C."/>
            <person name="Zhao X.W."/>
            <person name="Wei L."/>
        </authorList>
    </citation>
    <scope>NUCLEOTIDE SEQUENCE [LARGE SCALE GENOMIC DNA]</scope>
    <source>
        <tissue evidence="4">Nenye</tissue>
    </source>
</reference>
<name>A0ABD3B166_9GENT</name>
<dbReference type="PANTHER" id="PTHR47458">
    <property type="entry name" value="SMAD/FHA DOMAIN-CONTAINING PROTEIN"/>
    <property type="match status" value="1"/>
</dbReference>
<organism evidence="4 5">
    <name type="scientific">Cinchona calisaya</name>
    <dbReference type="NCBI Taxonomy" id="153742"/>
    <lineage>
        <taxon>Eukaryota</taxon>
        <taxon>Viridiplantae</taxon>
        <taxon>Streptophyta</taxon>
        <taxon>Embryophyta</taxon>
        <taxon>Tracheophyta</taxon>
        <taxon>Spermatophyta</taxon>
        <taxon>Magnoliopsida</taxon>
        <taxon>eudicotyledons</taxon>
        <taxon>Gunneridae</taxon>
        <taxon>Pentapetalae</taxon>
        <taxon>asterids</taxon>
        <taxon>lamiids</taxon>
        <taxon>Gentianales</taxon>
        <taxon>Rubiaceae</taxon>
        <taxon>Cinchonoideae</taxon>
        <taxon>Cinchoneae</taxon>
        <taxon>Cinchona</taxon>
    </lineage>
</organism>
<feature type="compositionally biased region" description="Acidic residues" evidence="2">
    <location>
        <begin position="936"/>
        <end position="949"/>
    </location>
</feature>
<dbReference type="Proteomes" id="UP001630127">
    <property type="component" value="Unassembled WGS sequence"/>
</dbReference>
<dbReference type="Pfam" id="PF00498">
    <property type="entry name" value="FHA"/>
    <property type="match status" value="1"/>
</dbReference>
<dbReference type="SUPFAM" id="SSF49879">
    <property type="entry name" value="SMAD/FHA domain"/>
    <property type="match status" value="1"/>
</dbReference>
<protein>
    <recommendedName>
        <fullName evidence="3">FHA domain-containing protein</fullName>
    </recommendedName>
</protein>
<dbReference type="SMART" id="SM00240">
    <property type="entry name" value="FHA"/>
    <property type="match status" value="1"/>
</dbReference>
<dbReference type="PROSITE" id="PS50006">
    <property type="entry name" value="FHA_DOMAIN"/>
    <property type="match status" value="1"/>
</dbReference>
<evidence type="ECO:0000313" key="4">
    <source>
        <dbReference type="EMBL" id="KAL3536929.1"/>
    </source>
</evidence>
<feature type="compositionally biased region" description="Polar residues" evidence="2">
    <location>
        <begin position="750"/>
        <end position="776"/>
    </location>
</feature>
<feature type="region of interest" description="Disordered" evidence="2">
    <location>
        <begin position="886"/>
        <end position="949"/>
    </location>
</feature>
<dbReference type="AlphaFoldDB" id="A0ABD3B166"/>
<comment type="caution">
    <text evidence="4">The sequence shown here is derived from an EMBL/GenBank/DDBJ whole genome shotgun (WGS) entry which is preliminary data.</text>
</comment>
<evidence type="ECO:0000259" key="3">
    <source>
        <dbReference type="PROSITE" id="PS50006"/>
    </source>
</evidence>
<dbReference type="EMBL" id="JBJUIK010000001">
    <property type="protein sequence ID" value="KAL3536929.1"/>
    <property type="molecule type" value="Genomic_DNA"/>
</dbReference>